<dbReference type="Gene3D" id="1.10.10.10">
    <property type="entry name" value="Winged helix-like DNA-binding domain superfamily/Winged helix DNA-binding domain"/>
    <property type="match status" value="1"/>
</dbReference>
<sequence>MPTLLAVERSKQFSELQHYVRNFVAPLGYDRILSFTVNSSLEGRLERIYWLEGLWLEQGQQIDVATYLRHCPATQHVIRHDEPFFWSKIPAANGERYKIVNKPQGQGLHGLQIPIFGATGLQGAFSFAGDTIDASSSSRLALTSLANVAFFRARYLLEAPAAATKGRLTAREQEILAWIGAGWRQAAIAETLGISGRTIENHLRNARLKLGAATTAEAIRINKVTGIG</sequence>
<dbReference type="InterPro" id="IPR005143">
    <property type="entry name" value="TF_LuxR_autoind-bd_dom"/>
</dbReference>
<dbReference type="Proteomes" id="UP001339167">
    <property type="component" value="Unassembled WGS sequence"/>
</dbReference>
<dbReference type="SMART" id="SM00421">
    <property type="entry name" value="HTH_LUXR"/>
    <property type="match status" value="1"/>
</dbReference>
<dbReference type="NCBIfam" id="TIGR03541">
    <property type="entry name" value="reg_near_HchA"/>
    <property type="match status" value="1"/>
</dbReference>
<evidence type="ECO:0000313" key="5">
    <source>
        <dbReference type="EMBL" id="MEE2023052.1"/>
    </source>
</evidence>
<dbReference type="PRINTS" id="PR00038">
    <property type="entry name" value="HTHLUXR"/>
</dbReference>
<dbReference type="Pfam" id="PF03472">
    <property type="entry name" value="Autoind_bind"/>
    <property type="match status" value="1"/>
</dbReference>
<comment type="caution">
    <text evidence="5">The sequence shown here is derived from an EMBL/GenBank/DDBJ whole genome shotgun (WGS) entry which is preliminary data.</text>
</comment>
<keyword evidence="3" id="KW-0804">Transcription</keyword>
<dbReference type="RefSeq" id="WP_330086419.1">
    <property type="nucleotide sequence ID" value="NZ_JAUGZK010000002.1"/>
</dbReference>
<dbReference type="Pfam" id="PF00196">
    <property type="entry name" value="GerE"/>
    <property type="match status" value="1"/>
</dbReference>
<dbReference type="InterPro" id="IPR000792">
    <property type="entry name" value="Tscrpt_reg_LuxR_C"/>
</dbReference>
<keyword evidence="1" id="KW-0805">Transcription regulation</keyword>
<dbReference type="InterPro" id="IPR016032">
    <property type="entry name" value="Sig_transdc_resp-reg_C-effctor"/>
</dbReference>
<accession>A0ABU7JBI1</accession>
<evidence type="ECO:0000313" key="6">
    <source>
        <dbReference type="Proteomes" id="UP001339167"/>
    </source>
</evidence>
<dbReference type="SUPFAM" id="SSF46894">
    <property type="entry name" value="C-terminal effector domain of the bipartite response regulators"/>
    <property type="match status" value="1"/>
</dbReference>
<dbReference type="SUPFAM" id="SSF75516">
    <property type="entry name" value="Pheromone-binding domain of LuxR-like quorum-sensing transcription factors"/>
    <property type="match status" value="1"/>
</dbReference>
<gene>
    <name evidence="5" type="ORF">QWF21_02255</name>
</gene>
<reference evidence="5 6" key="1">
    <citation type="submission" date="2023-06" db="EMBL/GenBank/DDBJ databases">
        <title>Alkalimonas sp., MEB004 an alkaliphilic bacterium isolated from Lonar Lake, India.</title>
        <authorList>
            <person name="Joshi A."/>
            <person name="Thite S."/>
        </authorList>
    </citation>
    <scope>NUCLEOTIDE SEQUENCE [LARGE SCALE GENOMIC DNA]</scope>
    <source>
        <strain evidence="5 6">MEB004</strain>
    </source>
</reference>
<organism evidence="5 6">
    <name type="scientific">Alkalimonas mucilaginosa</name>
    <dbReference type="NCBI Taxonomy" id="3057676"/>
    <lineage>
        <taxon>Bacteria</taxon>
        <taxon>Pseudomonadati</taxon>
        <taxon>Pseudomonadota</taxon>
        <taxon>Gammaproteobacteria</taxon>
        <taxon>Alkalimonas</taxon>
    </lineage>
</organism>
<evidence type="ECO:0000256" key="3">
    <source>
        <dbReference type="ARBA" id="ARBA00023163"/>
    </source>
</evidence>
<evidence type="ECO:0000259" key="4">
    <source>
        <dbReference type="PROSITE" id="PS50043"/>
    </source>
</evidence>
<dbReference type="InterPro" id="IPR036693">
    <property type="entry name" value="TF_LuxR_autoind-bd_dom_sf"/>
</dbReference>
<proteinExistence type="predicted"/>
<feature type="domain" description="HTH luxR-type" evidence="4">
    <location>
        <begin position="161"/>
        <end position="226"/>
    </location>
</feature>
<evidence type="ECO:0000256" key="1">
    <source>
        <dbReference type="ARBA" id="ARBA00023015"/>
    </source>
</evidence>
<dbReference type="EMBL" id="JAUGZK010000002">
    <property type="protein sequence ID" value="MEE2023052.1"/>
    <property type="molecule type" value="Genomic_DNA"/>
</dbReference>
<name>A0ABU7JBI1_9GAMM</name>
<keyword evidence="6" id="KW-1185">Reference proteome</keyword>
<dbReference type="CDD" id="cd06170">
    <property type="entry name" value="LuxR_C_like"/>
    <property type="match status" value="1"/>
</dbReference>
<dbReference type="InterPro" id="IPR019941">
    <property type="entry name" value="Tscrpt_reg_LuxR_HchA-assoc"/>
</dbReference>
<dbReference type="PANTHER" id="PTHR44688:SF16">
    <property type="entry name" value="DNA-BINDING TRANSCRIPTIONAL ACTIVATOR DEVR_DOSR"/>
    <property type="match status" value="1"/>
</dbReference>
<dbReference type="InterPro" id="IPR036388">
    <property type="entry name" value="WH-like_DNA-bd_sf"/>
</dbReference>
<evidence type="ECO:0000256" key="2">
    <source>
        <dbReference type="ARBA" id="ARBA00023125"/>
    </source>
</evidence>
<protein>
    <submittedName>
        <fullName evidence="5">Autoinducer binding domain-containing protein</fullName>
    </submittedName>
</protein>
<dbReference type="Gene3D" id="3.30.450.80">
    <property type="entry name" value="Transcription factor LuxR-like, autoinducer-binding domain"/>
    <property type="match status" value="1"/>
</dbReference>
<keyword evidence="2" id="KW-0238">DNA-binding</keyword>
<dbReference type="PROSITE" id="PS50043">
    <property type="entry name" value="HTH_LUXR_2"/>
    <property type="match status" value="1"/>
</dbReference>
<dbReference type="PANTHER" id="PTHR44688">
    <property type="entry name" value="DNA-BINDING TRANSCRIPTIONAL ACTIVATOR DEVR_DOSR"/>
    <property type="match status" value="1"/>
</dbReference>